<dbReference type="Proteomes" id="UP000705283">
    <property type="component" value="Unassembled WGS sequence"/>
</dbReference>
<reference evidence="2" key="4">
    <citation type="submission" date="2022-09" db="EMBL/GenBank/DDBJ databases">
        <title>Rouxiella aceris sp. nov., isolated from tree sap and emended description of the genus Rhouxiella.</title>
        <authorList>
            <person name="Kim I.S."/>
        </authorList>
    </citation>
    <scope>NUCLEOTIDE SEQUENCE</scope>
    <source>
        <strain evidence="2">SAP-2</strain>
    </source>
</reference>
<evidence type="ECO:0000313" key="3">
    <source>
        <dbReference type="EMBL" id="ORJ20159.1"/>
    </source>
</evidence>
<dbReference type="PANTHER" id="PTHR33930:SF2">
    <property type="entry name" value="BLR3452 PROTEIN"/>
    <property type="match status" value="1"/>
</dbReference>
<dbReference type="SUPFAM" id="SSF69118">
    <property type="entry name" value="AhpD-like"/>
    <property type="match status" value="1"/>
</dbReference>
<feature type="domain" description="Carboxymuconolactone decarboxylase-like" evidence="1">
    <location>
        <begin position="46"/>
        <end position="99"/>
    </location>
</feature>
<comment type="caution">
    <text evidence="2">The sequence shown here is derived from an EMBL/GenBank/DDBJ whole genome shotgun (WGS) entry which is preliminary data.</text>
</comment>
<reference evidence="3 4" key="2">
    <citation type="journal article" date="2017" name="Int. J. Syst. Evol. Microbiol.">
        <title>Rouxiella badensis sp. nov. and Rouxiella silvae sp. nov. isolated from peat bog soil in Germany and emendation of the genus description.</title>
        <authorList>
            <person name="Le Fleche-Mateos A."/>
            <person name="Kugler J.H."/>
            <person name="Hansen S.H."/>
            <person name="Syldatk C."/>
            <person name="Hausmann R."/>
            <person name="Lomprez F."/>
            <person name="Vandenbogaert M."/>
            <person name="Manuguerra J.C."/>
            <person name="Grimont P.A."/>
        </authorList>
    </citation>
    <scope>NUCLEOTIDE SEQUENCE [LARGE SCALE GENOMIC DNA]</scope>
    <source>
        <strain evidence="3 4">213</strain>
    </source>
</reference>
<organism evidence="2 5">
    <name type="scientific">Rouxiella silvae</name>
    <dbReference type="NCBI Taxonomy" id="1646373"/>
    <lineage>
        <taxon>Bacteria</taxon>
        <taxon>Pseudomonadati</taxon>
        <taxon>Pseudomonadota</taxon>
        <taxon>Gammaproteobacteria</taxon>
        <taxon>Enterobacterales</taxon>
        <taxon>Yersiniaceae</taxon>
        <taxon>Rouxiella</taxon>
    </lineage>
</organism>
<dbReference type="InterPro" id="IPR003779">
    <property type="entry name" value="CMD-like"/>
</dbReference>
<dbReference type="Gene3D" id="1.20.1290.10">
    <property type="entry name" value="AhpD-like"/>
    <property type="match status" value="1"/>
</dbReference>
<dbReference type="Proteomes" id="UP000192722">
    <property type="component" value="Unassembled WGS sequence"/>
</dbReference>
<accession>A0AA40X4C4</accession>
<feature type="domain" description="Carboxymuconolactone decarboxylase-like" evidence="1">
    <location>
        <begin position="161"/>
        <end position="232"/>
    </location>
</feature>
<name>A0AA40X4C4_9GAMM</name>
<dbReference type="AlphaFoldDB" id="A0AA40X4C4"/>
<reference evidence="3" key="1">
    <citation type="submission" date="2016-12" db="EMBL/GenBank/DDBJ databases">
        <authorList>
            <person name="Le Fleche-Mateos A."/>
        </authorList>
    </citation>
    <scope>NUCLEOTIDE SEQUENCE</scope>
    <source>
        <strain evidence="3">213</strain>
    </source>
</reference>
<gene>
    <name evidence="3" type="ORF">BS639_16460</name>
    <name evidence="2" type="ORF">ITX54_17435</name>
</gene>
<evidence type="ECO:0000313" key="5">
    <source>
        <dbReference type="Proteomes" id="UP000705283"/>
    </source>
</evidence>
<evidence type="ECO:0000259" key="1">
    <source>
        <dbReference type="Pfam" id="PF02627"/>
    </source>
</evidence>
<dbReference type="RefSeq" id="WP_084983655.1">
    <property type="nucleotide sequence ID" value="NZ_CBCSCF010000009.1"/>
</dbReference>
<evidence type="ECO:0000313" key="4">
    <source>
        <dbReference type="Proteomes" id="UP000192722"/>
    </source>
</evidence>
<dbReference type="GO" id="GO:0051920">
    <property type="term" value="F:peroxiredoxin activity"/>
    <property type="evidence" value="ECO:0007669"/>
    <property type="project" value="InterPro"/>
</dbReference>
<keyword evidence="4" id="KW-1185">Reference proteome</keyword>
<dbReference type="EMBL" id="JADMKS010000007">
    <property type="protein sequence ID" value="MBF6638450.1"/>
    <property type="molecule type" value="Genomic_DNA"/>
</dbReference>
<evidence type="ECO:0000313" key="2">
    <source>
        <dbReference type="EMBL" id="MBF6638450.1"/>
    </source>
</evidence>
<dbReference type="InterPro" id="IPR029032">
    <property type="entry name" value="AhpD-like"/>
</dbReference>
<proteinExistence type="predicted"/>
<dbReference type="EMBL" id="MRWD01000041">
    <property type="protein sequence ID" value="ORJ20159.1"/>
    <property type="molecule type" value="Genomic_DNA"/>
</dbReference>
<sequence length="262" mass="29051">MNLTQQQQQVKAAFIQQHQTWDAQWESLLLQDADFIDGYLKFSSVPWKKNHLENKVKAFVALSASVASTHIYLPGIAQHLRAAVAFGATQQELTEVLELTSTLGIHAANIGVPLLLEVLEEEGLRHGPAPLDARRETLKQAFIDNRGYWHASWDGLLELDPELFEAYIEFSSVPWRTGVLPPKIKELIYCAFDASATHLYQQGLKLHMRNAINYGASKEEIMEVLEIVSVIGIHGATVAAPLVEQALAQAALFTPMTPSQAS</sequence>
<reference evidence="2" key="3">
    <citation type="submission" date="2020-11" db="EMBL/GenBank/DDBJ databases">
        <authorList>
            <person name="Lee S.D."/>
        </authorList>
    </citation>
    <scope>NUCLEOTIDE SEQUENCE</scope>
    <source>
        <strain evidence="2">SAP-2</strain>
    </source>
</reference>
<dbReference type="PANTHER" id="PTHR33930">
    <property type="entry name" value="ALKYL HYDROPEROXIDE REDUCTASE AHPD"/>
    <property type="match status" value="1"/>
</dbReference>
<dbReference type="Pfam" id="PF02627">
    <property type="entry name" value="CMD"/>
    <property type="match status" value="2"/>
</dbReference>
<protein>
    <submittedName>
        <fullName evidence="2">Carboxymuconolactone decarboxylase family protein</fullName>
    </submittedName>
    <submittedName>
        <fullName evidence="3">Gamma-carboxymuconolactone decarboxylase</fullName>
    </submittedName>
</protein>